<dbReference type="EMBL" id="MNBE01000688">
    <property type="protein sequence ID" value="OKO97631.1"/>
    <property type="molecule type" value="Genomic_DNA"/>
</dbReference>
<dbReference type="Proteomes" id="UP000186955">
    <property type="component" value="Unassembled WGS sequence"/>
</dbReference>
<dbReference type="STRING" id="1316194.A0A1Q5TBQ6"/>
<proteinExistence type="predicted"/>
<keyword evidence="2" id="KW-1185">Reference proteome</keyword>
<protein>
    <recommendedName>
        <fullName evidence="3">Thiamine pyrophosphate enzyme TPP-binding domain-containing protein</fullName>
    </recommendedName>
</protein>
<evidence type="ECO:0000313" key="1">
    <source>
        <dbReference type="EMBL" id="OKO97631.1"/>
    </source>
</evidence>
<dbReference type="Gene3D" id="3.40.50.970">
    <property type="match status" value="1"/>
</dbReference>
<sequence length="66" mass="7020">MTVVVNNSNWGMSSNGQDLVYGADHFARPISALSSSTEYDVVAKGLQNAAAKVSRVGDIRSTVTKF</sequence>
<dbReference type="AlphaFoldDB" id="A0A1Q5TBQ6"/>
<evidence type="ECO:0000313" key="2">
    <source>
        <dbReference type="Proteomes" id="UP000186955"/>
    </source>
</evidence>
<organism evidence="1 2">
    <name type="scientific">Penicillium subrubescens</name>
    <dbReference type="NCBI Taxonomy" id="1316194"/>
    <lineage>
        <taxon>Eukaryota</taxon>
        <taxon>Fungi</taxon>
        <taxon>Dikarya</taxon>
        <taxon>Ascomycota</taxon>
        <taxon>Pezizomycotina</taxon>
        <taxon>Eurotiomycetes</taxon>
        <taxon>Eurotiomycetidae</taxon>
        <taxon>Eurotiales</taxon>
        <taxon>Aspergillaceae</taxon>
        <taxon>Penicillium</taxon>
    </lineage>
</organism>
<reference evidence="1 2" key="1">
    <citation type="submission" date="2016-10" db="EMBL/GenBank/DDBJ databases">
        <title>Genome sequence of the ascomycete fungus Penicillium subrubescens.</title>
        <authorList>
            <person name="De Vries R.P."/>
            <person name="Peng M."/>
            <person name="Dilokpimol A."/>
            <person name="Hilden K."/>
            <person name="Makela M.R."/>
            <person name="Grigoriev I."/>
            <person name="Riley R."/>
            <person name="Granchi Z."/>
        </authorList>
    </citation>
    <scope>NUCLEOTIDE SEQUENCE [LARGE SCALE GENOMIC DNA]</scope>
    <source>
        <strain evidence="1 2">CBS 132785</strain>
    </source>
</reference>
<accession>A0A1Q5TBQ6</accession>
<gene>
    <name evidence="1" type="ORF">PENSUB_9922</name>
</gene>
<comment type="caution">
    <text evidence="1">The sequence shown here is derived from an EMBL/GenBank/DDBJ whole genome shotgun (WGS) entry which is preliminary data.</text>
</comment>
<name>A0A1Q5TBQ6_9EURO</name>
<evidence type="ECO:0008006" key="3">
    <source>
        <dbReference type="Google" id="ProtNLM"/>
    </source>
</evidence>